<evidence type="ECO:0000256" key="4">
    <source>
        <dbReference type="ARBA" id="ARBA00023157"/>
    </source>
</evidence>
<protein>
    <submittedName>
        <fullName evidence="9">Cysteine-rich secretory protein</fullName>
    </submittedName>
</protein>
<organism evidence="9 10">
    <name type="scientific">Zostera marina</name>
    <name type="common">Eelgrass</name>
    <dbReference type="NCBI Taxonomy" id="29655"/>
    <lineage>
        <taxon>Eukaryota</taxon>
        <taxon>Viridiplantae</taxon>
        <taxon>Streptophyta</taxon>
        <taxon>Embryophyta</taxon>
        <taxon>Tracheophyta</taxon>
        <taxon>Spermatophyta</taxon>
        <taxon>Magnoliopsida</taxon>
        <taxon>Liliopsida</taxon>
        <taxon>Zosteraceae</taxon>
        <taxon>Zostera</taxon>
    </lineage>
</organism>
<feature type="chain" id="PRO_5005528125" evidence="7">
    <location>
        <begin position="27"/>
        <end position="250"/>
    </location>
</feature>
<reference evidence="10" key="1">
    <citation type="journal article" date="2016" name="Nature">
        <title>The genome of the seagrass Zostera marina reveals angiosperm adaptation to the sea.</title>
        <authorList>
            <person name="Olsen J.L."/>
            <person name="Rouze P."/>
            <person name="Verhelst B."/>
            <person name="Lin Y.-C."/>
            <person name="Bayer T."/>
            <person name="Collen J."/>
            <person name="Dattolo E."/>
            <person name="De Paoli E."/>
            <person name="Dittami S."/>
            <person name="Maumus F."/>
            <person name="Michel G."/>
            <person name="Kersting A."/>
            <person name="Lauritano C."/>
            <person name="Lohaus R."/>
            <person name="Toepel M."/>
            <person name="Tonon T."/>
            <person name="Vanneste K."/>
            <person name="Amirebrahimi M."/>
            <person name="Brakel J."/>
            <person name="Bostroem C."/>
            <person name="Chovatia M."/>
            <person name="Grimwood J."/>
            <person name="Jenkins J.W."/>
            <person name="Jueterbock A."/>
            <person name="Mraz A."/>
            <person name="Stam W.T."/>
            <person name="Tice H."/>
            <person name="Bornberg-Bauer E."/>
            <person name="Green P.J."/>
            <person name="Pearson G.A."/>
            <person name="Procaccini G."/>
            <person name="Duarte C.M."/>
            <person name="Schmutz J."/>
            <person name="Reusch T.B.H."/>
            <person name="Van de Peer Y."/>
        </authorList>
    </citation>
    <scope>NUCLEOTIDE SEQUENCE [LARGE SCALE GENOMIC DNA]</scope>
    <source>
        <strain evidence="10">cv. Finnish</strain>
    </source>
</reference>
<dbReference type="SUPFAM" id="SSF55797">
    <property type="entry name" value="PR-1-like"/>
    <property type="match status" value="1"/>
</dbReference>
<dbReference type="PROSITE" id="PS01009">
    <property type="entry name" value="CRISP_1"/>
    <property type="match status" value="1"/>
</dbReference>
<dbReference type="FunFam" id="3.40.33.10:FF:000006">
    <property type="entry name" value="Putative pathogenesis-related protein 1"/>
    <property type="match status" value="1"/>
</dbReference>
<evidence type="ECO:0000256" key="5">
    <source>
        <dbReference type="ARBA" id="ARBA00023265"/>
    </source>
</evidence>
<evidence type="ECO:0000256" key="1">
    <source>
        <dbReference type="ARBA" id="ARBA00003143"/>
    </source>
</evidence>
<proteinExistence type="inferred from homology"/>
<name>A0A0K9PYI9_ZOSMR</name>
<evidence type="ECO:0000313" key="10">
    <source>
        <dbReference type="Proteomes" id="UP000036987"/>
    </source>
</evidence>
<keyword evidence="3 7" id="KW-0732">Signal</keyword>
<dbReference type="GO" id="GO:0005615">
    <property type="term" value="C:extracellular space"/>
    <property type="evidence" value="ECO:0000318"/>
    <property type="project" value="GO_Central"/>
</dbReference>
<dbReference type="InterPro" id="IPR014044">
    <property type="entry name" value="CAP_dom"/>
</dbReference>
<dbReference type="GO" id="GO:0098542">
    <property type="term" value="P:defense response to other organism"/>
    <property type="evidence" value="ECO:0007669"/>
    <property type="project" value="UniProtKB-ARBA"/>
</dbReference>
<keyword evidence="10" id="KW-1185">Reference proteome</keyword>
<dbReference type="OMA" id="RNGHGEN"/>
<dbReference type="OrthoDB" id="337038at2759"/>
<comment type="function">
    <text evidence="1">Probably involved in the defense reaction of plants against pathogens.</text>
</comment>
<dbReference type="Proteomes" id="UP000036987">
    <property type="component" value="Unassembled WGS sequence"/>
</dbReference>
<dbReference type="PANTHER" id="PTHR10334">
    <property type="entry name" value="CYSTEINE-RICH SECRETORY PROTEIN-RELATED"/>
    <property type="match status" value="1"/>
</dbReference>
<dbReference type="EMBL" id="LFYR01000585">
    <property type="protein sequence ID" value="KMZ73295.1"/>
    <property type="molecule type" value="Genomic_DNA"/>
</dbReference>
<evidence type="ECO:0000313" key="9">
    <source>
        <dbReference type="EMBL" id="KMZ73295.1"/>
    </source>
</evidence>
<dbReference type="PROSITE" id="PS01010">
    <property type="entry name" value="CRISP_2"/>
    <property type="match status" value="1"/>
</dbReference>
<sequence>MIGFSKHSSAMICLVALFIMIMPSSCRSCFPRPPPPPSPLLPPPPPPPSPLLLQSPPPPLSSSPPPPLPSSPPPPSLPSSPPPPLPSSPPPPLLLSPPPPSPSPLPPPPEDDPLEIQNYLDSHNTARAEVGVGPMEWNNAVYTYAQGYANQRKSDCLLQHSETSYGENLFWGMGKEFTAVDAVKAWVDEKQWYHYEDNSCDSGKMCGHYTQVVWSNSVELGCARVQCANGAYFITCNYNPPGNYVNQKPY</sequence>
<comment type="similarity">
    <text evidence="2">Belongs to the CRISP family.</text>
</comment>
<dbReference type="InterPro" id="IPR018244">
    <property type="entry name" value="Allrgn_V5/Tpx1_CS"/>
</dbReference>
<evidence type="ECO:0000256" key="2">
    <source>
        <dbReference type="ARBA" id="ARBA00009923"/>
    </source>
</evidence>
<evidence type="ECO:0000259" key="8">
    <source>
        <dbReference type="SMART" id="SM00198"/>
    </source>
</evidence>
<feature type="region of interest" description="Disordered" evidence="6">
    <location>
        <begin position="32"/>
        <end position="116"/>
    </location>
</feature>
<dbReference type="PRINTS" id="PR00838">
    <property type="entry name" value="V5ALLERGEN"/>
</dbReference>
<dbReference type="AlphaFoldDB" id="A0A0K9PYI9"/>
<keyword evidence="5" id="KW-0611">Plant defense</keyword>
<evidence type="ECO:0000256" key="6">
    <source>
        <dbReference type="SAM" id="MobiDB-lite"/>
    </source>
</evidence>
<evidence type="ECO:0000256" key="3">
    <source>
        <dbReference type="ARBA" id="ARBA00022729"/>
    </source>
</evidence>
<dbReference type="PRINTS" id="PR00837">
    <property type="entry name" value="V5TPXLIKE"/>
</dbReference>
<dbReference type="InterPro" id="IPR001283">
    <property type="entry name" value="CRISP-related"/>
</dbReference>
<feature type="signal peptide" evidence="7">
    <location>
        <begin position="1"/>
        <end position="26"/>
    </location>
</feature>
<dbReference type="CDD" id="cd05381">
    <property type="entry name" value="CAP_PR-1"/>
    <property type="match status" value="1"/>
</dbReference>
<dbReference type="Gene3D" id="3.40.33.10">
    <property type="entry name" value="CAP"/>
    <property type="match status" value="1"/>
</dbReference>
<accession>A0A0K9PYI9</accession>
<evidence type="ECO:0000256" key="7">
    <source>
        <dbReference type="SAM" id="SignalP"/>
    </source>
</evidence>
<comment type="caution">
    <text evidence="9">The sequence shown here is derived from an EMBL/GenBank/DDBJ whole genome shotgun (WGS) entry which is preliminary data.</text>
</comment>
<dbReference type="InterPro" id="IPR035940">
    <property type="entry name" value="CAP_sf"/>
</dbReference>
<gene>
    <name evidence="9" type="ORF">ZOSMA_14G00560</name>
</gene>
<dbReference type="STRING" id="29655.A0A0K9PYI9"/>
<dbReference type="SMART" id="SM00198">
    <property type="entry name" value="SCP"/>
    <property type="match status" value="1"/>
</dbReference>
<keyword evidence="4" id="KW-1015">Disulfide bond</keyword>
<feature type="compositionally biased region" description="Pro residues" evidence="6">
    <location>
        <begin position="32"/>
        <end position="108"/>
    </location>
</feature>
<dbReference type="InterPro" id="IPR002413">
    <property type="entry name" value="V5_allergen-like"/>
</dbReference>
<feature type="domain" description="SCP" evidence="8">
    <location>
        <begin position="114"/>
        <end position="246"/>
    </location>
</feature>
<keyword evidence="5" id="KW-0568">Pathogenesis-related protein</keyword>
<dbReference type="Pfam" id="PF00188">
    <property type="entry name" value="CAP"/>
    <property type="match status" value="1"/>
</dbReference>